<feature type="region of interest" description="Disordered" evidence="1">
    <location>
        <begin position="44"/>
        <end position="83"/>
    </location>
</feature>
<evidence type="ECO:0000256" key="2">
    <source>
        <dbReference type="SAM" id="Phobius"/>
    </source>
</evidence>
<feature type="transmembrane region" description="Helical" evidence="2">
    <location>
        <begin position="12"/>
        <end position="29"/>
    </location>
</feature>
<keyword evidence="2" id="KW-0472">Membrane</keyword>
<accession>A0ABN9TPT7</accession>
<evidence type="ECO:0008006" key="5">
    <source>
        <dbReference type="Google" id="ProtNLM"/>
    </source>
</evidence>
<dbReference type="EMBL" id="CAUYUJ010014950">
    <property type="protein sequence ID" value="CAK0848108.1"/>
    <property type="molecule type" value="Genomic_DNA"/>
</dbReference>
<evidence type="ECO:0000256" key="1">
    <source>
        <dbReference type="SAM" id="MobiDB-lite"/>
    </source>
</evidence>
<gene>
    <name evidence="3" type="ORF">PCOR1329_LOCUS41132</name>
</gene>
<protein>
    <recommendedName>
        <fullName evidence="5">Methyltransferase domain-containing protein</fullName>
    </recommendedName>
</protein>
<evidence type="ECO:0000313" key="3">
    <source>
        <dbReference type="EMBL" id="CAK0848108.1"/>
    </source>
</evidence>
<feature type="compositionally biased region" description="Low complexity" evidence="1">
    <location>
        <begin position="44"/>
        <end position="80"/>
    </location>
</feature>
<keyword evidence="2" id="KW-1133">Transmembrane helix</keyword>
<organism evidence="3 4">
    <name type="scientific">Prorocentrum cordatum</name>
    <dbReference type="NCBI Taxonomy" id="2364126"/>
    <lineage>
        <taxon>Eukaryota</taxon>
        <taxon>Sar</taxon>
        <taxon>Alveolata</taxon>
        <taxon>Dinophyceae</taxon>
        <taxon>Prorocentrales</taxon>
        <taxon>Prorocentraceae</taxon>
        <taxon>Prorocentrum</taxon>
    </lineage>
</organism>
<comment type="caution">
    <text evidence="3">The sequence shown here is derived from an EMBL/GenBank/DDBJ whole genome shotgun (WGS) entry which is preliminary data.</text>
</comment>
<keyword evidence="4" id="KW-1185">Reference proteome</keyword>
<name>A0ABN9TPT7_9DINO</name>
<reference evidence="3" key="1">
    <citation type="submission" date="2023-10" db="EMBL/GenBank/DDBJ databases">
        <authorList>
            <person name="Chen Y."/>
            <person name="Shah S."/>
            <person name="Dougan E. K."/>
            <person name="Thang M."/>
            <person name="Chan C."/>
        </authorList>
    </citation>
    <scope>NUCLEOTIDE SEQUENCE [LARGE SCALE GENOMIC DNA]</scope>
</reference>
<dbReference type="Proteomes" id="UP001189429">
    <property type="component" value="Unassembled WGS sequence"/>
</dbReference>
<keyword evidence="2" id="KW-0812">Transmembrane</keyword>
<evidence type="ECO:0000313" key="4">
    <source>
        <dbReference type="Proteomes" id="UP001189429"/>
    </source>
</evidence>
<sequence length="419" mass="45293">MAPGGQCGPRWCWLLYSLVVALLTVRWMGPDLLFSARDEPARPALPAPSSEALAAPAAAGPSAEAPAAAGAAPPSGPRLGDGVGRCTQGAANAACPGSIEPPMRAGTWSFGNYMQAWRNDLGDRVLQIQGEATEQQCSGFFVWGDYAWCNRAVEPTAAARRPSGGVVGISFGIRDRDPWSELMSNRYGVRTELYDCFYGVAPCPVPQKNAPCGGVMGYGMTGGELRAGALGLERCPLRDTKSGPKQGCFDAPYRIHRVCVSNTSCVDKKTGHAWPYTTLRAVLHGFEPLSVHLKIDVEGSEWNQLDALLGSPEDLAKIRTLDMEIHYGLEDWNSPGRCHEEEYIAWKVGLIERLAKYFVVSGTTLQAVIEKQSRLARRGTEQLAGELNPNGRHCMTTSTGWDLGMYCLSFVSRELLAAP</sequence>
<proteinExistence type="predicted"/>